<accession>A0A1R2CJ75</accession>
<dbReference type="EMBL" id="MPUH01000134">
    <property type="protein sequence ID" value="OMJ89082.1"/>
    <property type="molecule type" value="Genomic_DNA"/>
</dbReference>
<keyword evidence="2" id="KW-1185">Reference proteome</keyword>
<dbReference type="AlphaFoldDB" id="A0A1R2CJ75"/>
<name>A0A1R2CJ75_9CILI</name>
<dbReference type="Proteomes" id="UP000187209">
    <property type="component" value="Unassembled WGS sequence"/>
</dbReference>
<comment type="caution">
    <text evidence="1">The sequence shown here is derived from an EMBL/GenBank/DDBJ whole genome shotgun (WGS) entry which is preliminary data.</text>
</comment>
<proteinExistence type="predicted"/>
<gene>
    <name evidence="1" type="ORF">SteCoe_8802</name>
</gene>
<organism evidence="1 2">
    <name type="scientific">Stentor coeruleus</name>
    <dbReference type="NCBI Taxonomy" id="5963"/>
    <lineage>
        <taxon>Eukaryota</taxon>
        <taxon>Sar</taxon>
        <taxon>Alveolata</taxon>
        <taxon>Ciliophora</taxon>
        <taxon>Postciliodesmatophora</taxon>
        <taxon>Heterotrichea</taxon>
        <taxon>Heterotrichida</taxon>
        <taxon>Stentoridae</taxon>
        <taxon>Stentor</taxon>
    </lineage>
</organism>
<sequence>METFNYEKSKLIKLEPATCGLNNSYEQISSIRTNQFLVPSLDLSQELKLNISKQKLMRNKLCGEINSCSNIMNSHVELIHSPKSVGLKENCHSSRKLYLRQNKIATKGEKQKKFHRKPCEKIVTRNNVETVKGNEGSCACIVM</sequence>
<evidence type="ECO:0000313" key="2">
    <source>
        <dbReference type="Proteomes" id="UP000187209"/>
    </source>
</evidence>
<reference evidence="1 2" key="1">
    <citation type="submission" date="2016-11" db="EMBL/GenBank/DDBJ databases">
        <title>The macronuclear genome of Stentor coeruleus: a giant cell with tiny introns.</title>
        <authorList>
            <person name="Slabodnick M."/>
            <person name="Ruby J.G."/>
            <person name="Reiff S.B."/>
            <person name="Swart E.C."/>
            <person name="Gosai S."/>
            <person name="Prabakaran S."/>
            <person name="Witkowska E."/>
            <person name="Larue G.E."/>
            <person name="Fisher S."/>
            <person name="Freeman R.M."/>
            <person name="Gunawardena J."/>
            <person name="Chu W."/>
            <person name="Stover N.A."/>
            <person name="Gregory B.D."/>
            <person name="Nowacki M."/>
            <person name="Derisi J."/>
            <person name="Roy S.W."/>
            <person name="Marshall W.F."/>
            <person name="Sood P."/>
        </authorList>
    </citation>
    <scope>NUCLEOTIDE SEQUENCE [LARGE SCALE GENOMIC DNA]</scope>
    <source>
        <strain evidence="1">WM001</strain>
    </source>
</reference>
<evidence type="ECO:0000313" key="1">
    <source>
        <dbReference type="EMBL" id="OMJ89082.1"/>
    </source>
</evidence>
<protein>
    <submittedName>
        <fullName evidence="1">Uncharacterized protein</fullName>
    </submittedName>
</protein>